<reference evidence="1" key="1">
    <citation type="submission" date="2018-05" db="EMBL/GenBank/DDBJ databases">
        <authorList>
            <person name="Lanie J.A."/>
            <person name="Ng W.-L."/>
            <person name="Kazmierczak K.M."/>
            <person name="Andrzejewski T.M."/>
            <person name="Davidsen T.M."/>
            <person name="Wayne K.J."/>
            <person name="Tettelin H."/>
            <person name="Glass J.I."/>
            <person name="Rusch D."/>
            <person name="Podicherti R."/>
            <person name="Tsui H.-C.T."/>
            <person name="Winkler M.E."/>
        </authorList>
    </citation>
    <scope>NUCLEOTIDE SEQUENCE</scope>
</reference>
<organism evidence="1">
    <name type="scientific">marine metagenome</name>
    <dbReference type="NCBI Taxonomy" id="408172"/>
    <lineage>
        <taxon>unclassified sequences</taxon>
        <taxon>metagenomes</taxon>
        <taxon>ecological metagenomes</taxon>
    </lineage>
</organism>
<feature type="non-terminal residue" evidence="1">
    <location>
        <position position="23"/>
    </location>
</feature>
<accession>A0A383CC41</accession>
<dbReference type="AlphaFoldDB" id="A0A383CC41"/>
<gene>
    <name evidence="1" type="ORF">METZ01_LOCUS482791</name>
</gene>
<evidence type="ECO:0000313" key="1">
    <source>
        <dbReference type="EMBL" id="SVE29937.1"/>
    </source>
</evidence>
<name>A0A383CC41_9ZZZZ</name>
<dbReference type="EMBL" id="UINC01207720">
    <property type="protein sequence ID" value="SVE29937.1"/>
    <property type="molecule type" value="Genomic_DNA"/>
</dbReference>
<sequence length="23" mass="2461">MAESDDPRFQGAQFLGTVSDFAA</sequence>
<proteinExistence type="predicted"/>
<protein>
    <submittedName>
        <fullName evidence="1">Uncharacterized protein</fullName>
    </submittedName>
</protein>